<evidence type="ECO:0000256" key="2">
    <source>
        <dbReference type="ARBA" id="ARBA00004123"/>
    </source>
</evidence>
<reference evidence="17" key="1">
    <citation type="journal article" date="2023" name="Nat. Commun.">
        <title>Diploid and tetraploid genomes of Acorus and the evolution of monocots.</title>
        <authorList>
            <person name="Ma L."/>
            <person name="Liu K.W."/>
            <person name="Li Z."/>
            <person name="Hsiao Y.Y."/>
            <person name="Qi Y."/>
            <person name="Fu T."/>
            <person name="Tang G.D."/>
            <person name="Zhang D."/>
            <person name="Sun W.H."/>
            <person name="Liu D.K."/>
            <person name="Li Y."/>
            <person name="Chen G.Z."/>
            <person name="Liu X.D."/>
            <person name="Liao X.Y."/>
            <person name="Jiang Y.T."/>
            <person name="Yu X."/>
            <person name="Hao Y."/>
            <person name="Huang J."/>
            <person name="Zhao X.W."/>
            <person name="Ke S."/>
            <person name="Chen Y.Y."/>
            <person name="Wu W.L."/>
            <person name="Hsu J.L."/>
            <person name="Lin Y.F."/>
            <person name="Huang M.D."/>
            <person name="Li C.Y."/>
            <person name="Huang L."/>
            <person name="Wang Z.W."/>
            <person name="Zhao X."/>
            <person name="Zhong W.Y."/>
            <person name="Peng D.H."/>
            <person name="Ahmad S."/>
            <person name="Lan S."/>
            <person name="Zhang J.S."/>
            <person name="Tsai W.C."/>
            <person name="Van de Peer Y."/>
            <person name="Liu Z.J."/>
        </authorList>
    </citation>
    <scope>NUCLEOTIDE SEQUENCE</scope>
    <source>
        <strain evidence="17">CP</strain>
    </source>
</reference>
<dbReference type="Pfam" id="PF00867">
    <property type="entry name" value="XPG_I"/>
    <property type="match status" value="1"/>
</dbReference>
<dbReference type="SMART" id="SM00484">
    <property type="entry name" value="XPGI"/>
    <property type="match status" value="1"/>
</dbReference>
<dbReference type="SUPFAM" id="SSF88723">
    <property type="entry name" value="PIN domain-like"/>
    <property type="match status" value="1"/>
</dbReference>
<dbReference type="GO" id="GO:0017108">
    <property type="term" value="F:5'-flap endonuclease activity"/>
    <property type="evidence" value="ECO:0007669"/>
    <property type="project" value="TreeGrafter"/>
</dbReference>
<comment type="similarity">
    <text evidence="11">Belongs to the XPG/RAD2 endonuclease family. GEN subfamily.</text>
</comment>
<dbReference type="InterPro" id="IPR006086">
    <property type="entry name" value="XPG-I_dom"/>
</dbReference>
<dbReference type="Pfam" id="PF25386">
    <property type="entry name" value="Chromo_SEND1"/>
    <property type="match status" value="1"/>
</dbReference>
<dbReference type="InterPro" id="IPR006085">
    <property type="entry name" value="XPG_DNA_repair_N"/>
</dbReference>
<evidence type="ECO:0000256" key="5">
    <source>
        <dbReference type="ARBA" id="ARBA00022759"/>
    </source>
</evidence>
<evidence type="ECO:0000256" key="6">
    <source>
        <dbReference type="ARBA" id="ARBA00022763"/>
    </source>
</evidence>
<keyword evidence="10" id="KW-0539">Nucleus</keyword>
<evidence type="ECO:0000256" key="12">
    <source>
        <dbReference type="ARBA" id="ARBA00072248"/>
    </source>
</evidence>
<dbReference type="SUPFAM" id="SSF47807">
    <property type="entry name" value="5' to 3' exonuclease, C-terminal subdomain"/>
    <property type="match status" value="1"/>
</dbReference>
<keyword evidence="5 17" id="KW-0255">Endonuclease</keyword>
<feature type="domain" description="XPG N-terminal" evidence="16">
    <location>
        <begin position="1"/>
        <end position="97"/>
    </location>
</feature>
<dbReference type="InterPro" id="IPR029060">
    <property type="entry name" value="PIN-like_dom_sf"/>
</dbReference>
<evidence type="ECO:0000256" key="11">
    <source>
        <dbReference type="ARBA" id="ARBA00038112"/>
    </source>
</evidence>
<keyword evidence="3" id="KW-0540">Nuclease</keyword>
<evidence type="ECO:0000256" key="4">
    <source>
        <dbReference type="ARBA" id="ARBA00022723"/>
    </source>
</evidence>
<name>A0AAV9ERB1_ACOCL</name>
<dbReference type="GO" id="GO:0046872">
    <property type="term" value="F:metal ion binding"/>
    <property type="evidence" value="ECO:0007669"/>
    <property type="project" value="UniProtKB-KW"/>
</dbReference>
<dbReference type="Pfam" id="PF00752">
    <property type="entry name" value="XPG_N"/>
    <property type="match status" value="1"/>
</dbReference>
<reference evidence="17" key="2">
    <citation type="submission" date="2023-06" db="EMBL/GenBank/DDBJ databases">
        <authorList>
            <person name="Ma L."/>
            <person name="Liu K.-W."/>
            <person name="Li Z."/>
            <person name="Hsiao Y.-Y."/>
            <person name="Qi Y."/>
            <person name="Fu T."/>
            <person name="Tang G."/>
            <person name="Zhang D."/>
            <person name="Sun W.-H."/>
            <person name="Liu D.-K."/>
            <person name="Li Y."/>
            <person name="Chen G.-Z."/>
            <person name="Liu X.-D."/>
            <person name="Liao X.-Y."/>
            <person name="Jiang Y.-T."/>
            <person name="Yu X."/>
            <person name="Hao Y."/>
            <person name="Huang J."/>
            <person name="Zhao X.-W."/>
            <person name="Ke S."/>
            <person name="Chen Y.-Y."/>
            <person name="Wu W.-L."/>
            <person name="Hsu J.-L."/>
            <person name="Lin Y.-F."/>
            <person name="Huang M.-D."/>
            <person name="Li C.-Y."/>
            <person name="Huang L."/>
            <person name="Wang Z.-W."/>
            <person name="Zhao X."/>
            <person name="Zhong W.-Y."/>
            <person name="Peng D.-H."/>
            <person name="Ahmad S."/>
            <person name="Lan S."/>
            <person name="Zhang J.-S."/>
            <person name="Tsai W.-C."/>
            <person name="Van De Peer Y."/>
            <person name="Liu Z.-J."/>
        </authorList>
    </citation>
    <scope>NUCLEOTIDE SEQUENCE</scope>
    <source>
        <strain evidence="17">CP</strain>
        <tissue evidence="17">Leaves</tissue>
    </source>
</reference>
<dbReference type="AlphaFoldDB" id="A0AAV9ERB1"/>
<dbReference type="GO" id="GO:0006281">
    <property type="term" value="P:DNA repair"/>
    <property type="evidence" value="ECO:0007669"/>
    <property type="project" value="UniProtKB-KW"/>
</dbReference>
<dbReference type="FunFam" id="1.10.150.20:FF:000030">
    <property type="entry name" value="Flap endonuclease GEN-like 1"/>
    <property type="match status" value="1"/>
</dbReference>
<accession>A0AAV9ERB1</accession>
<dbReference type="FunFam" id="3.40.50.1010:FF:000030">
    <property type="entry name" value="flap endonuclease GEN-like 2"/>
    <property type="match status" value="1"/>
</dbReference>
<keyword evidence="4" id="KW-0479">Metal-binding</keyword>
<dbReference type="EMBL" id="JAUJYO010000006">
    <property type="protein sequence ID" value="KAK1314707.1"/>
    <property type="molecule type" value="Genomic_DNA"/>
</dbReference>
<keyword evidence="9" id="KW-0234">DNA repair</keyword>
<evidence type="ECO:0000256" key="8">
    <source>
        <dbReference type="ARBA" id="ARBA00022842"/>
    </source>
</evidence>
<evidence type="ECO:0000259" key="16">
    <source>
        <dbReference type="SMART" id="SM00485"/>
    </source>
</evidence>
<evidence type="ECO:0000256" key="7">
    <source>
        <dbReference type="ARBA" id="ARBA00022801"/>
    </source>
</evidence>
<dbReference type="PANTHER" id="PTHR11081">
    <property type="entry name" value="FLAP ENDONUCLEASE FAMILY MEMBER"/>
    <property type="match status" value="1"/>
</dbReference>
<dbReference type="InterPro" id="IPR036279">
    <property type="entry name" value="5-3_exonuclease_C_sf"/>
</dbReference>
<evidence type="ECO:0000256" key="10">
    <source>
        <dbReference type="ARBA" id="ARBA00023242"/>
    </source>
</evidence>
<dbReference type="SMART" id="SM00485">
    <property type="entry name" value="XPGN"/>
    <property type="match status" value="1"/>
</dbReference>
<evidence type="ECO:0000256" key="14">
    <source>
        <dbReference type="SAM" id="MobiDB-lite"/>
    </source>
</evidence>
<proteinExistence type="inferred from homology"/>
<evidence type="ECO:0000259" key="15">
    <source>
        <dbReference type="SMART" id="SM00484"/>
    </source>
</evidence>
<dbReference type="Proteomes" id="UP001180020">
    <property type="component" value="Unassembled WGS sequence"/>
</dbReference>
<dbReference type="Gene3D" id="3.40.50.1010">
    <property type="entry name" value="5'-nuclease"/>
    <property type="match status" value="1"/>
</dbReference>
<dbReference type="InterPro" id="IPR057340">
    <property type="entry name" value="Chromo_SEND1"/>
</dbReference>
<dbReference type="InterPro" id="IPR016197">
    <property type="entry name" value="Chromo-like_dom_sf"/>
</dbReference>
<evidence type="ECO:0000313" key="17">
    <source>
        <dbReference type="EMBL" id="KAK1314707.1"/>
    </source>
</evidence>
<protein>
    <recommendedName>
        <fullName evidence="12">Single-strand DNA endonuclease 1</fullName>
    </recommendedName>
    <alternativeName>
        <fullName evidence="13">Flap endonuclease GEN-like 2</fullName>
    </alternativeName>
</protein>
<feature type="region of interest" description="Disordered" evidence="14">
    <location>
        <begin position="434"/>
        <end position="453"/>
    </location>
</feature>
<organism evidence="17 18">
    <name type="scientific">Acorus calamus</name>
    <name type="common">Sweet flag</name>
    <dbReference type="NCBI Taxonomy" id="4465"/>
    <lineage>
        <taxon>Eukaryota</taxon>
        <taxon>Viridiplantae</taxon>
        <taxon>Streptophyta</taxon>
        <taxon>Embryophyta</taxon>
        <taxon>Tracheophyta</taxon>
        <taxon>Spermatophyta</taxon>
        <taxon>Magnoliopsida</taxon>
        <taxon>Liliopsida</taxon>
        <taxon>Acoraceae</taxon>
        <taxon>Acorus</taxon>
    </lineage>
</organism>
<dbReference type="PANTHER" id="PTHR11081:SF54">
    <property type="entry name" value="SINGLE-STRAND DNA ENDONUCLEASE 1"/>
    <property type="match status" value="1"/>
</dbReference>
<dbReference type="GO" id="GO:0005634">
    <property type="term" value="C:nucleus"/>
    <property type="evidence" value="ECO:0007669"/>
    <property type="project" value="UniProtKB-SubCell"/>
</dbReference>
<comment type="subcellular location">
    <subcellularLocation>
        <location evidence="2">Nucleus</location>
    </subcellularLocation>
</comment>
<dbReference type="SUPFAM" id="SSF54160">
    <property type="entry name" value="Chromo domain-like"/>
    <property type="match status" value="1"/>
</dbReference>
<feature type="domain" description="XPG-I" evidence="15">
    <location>
        <begin position="129"/>
        <end position="199"/>
    </location>
</feature>
<dbReference type="InterPro" id="IPR006084">
    <property type="entry name" value="XPG/Rad2"/>
</dbReference>
<feature type="compositionally biased region" description="Basic residues" evidence="14">
    <location>
        <begin position="438"/>
        <end position="448"/>
    </location>
</feature>
<dbReference type="PRINTS" id="PR00853">
    <property type="entry name" value="XPGRADSUPER"/>
</dbReference>
<evidence type="ECO:0000256" key="9">
    <source>
        <dbReference type="ARBA" id="ARBA00023204"/>
    </source>
</evidence>
<gene>
    <name evidence="17" type="primary">SEND1</name>
    <name evidence="17" type="ORF">QJS10_CPA06g00367</name>
</gene>
<dbReference type="CDD" id="cd09869">
    <property type="entry name" value="PIN_GEN1"/>
    <property type="match status" value="1"/>
</dbReference>
<keyword evidence="8" id="KW-0460">Magnesium</keyword>
<evidence type="ECO:0000313" key="18">
    <source>
        <dbReference type="Proteomes" id="UP001180020"/>
    </source>
</evidence>
<evidence type="ECO:0000256" key="3">
    <source>
        <dbReference type="ARBA" id="ARBA00022722"/>
    </source>
</evidence>
<evidence type="ECO:0000256" key="13">
    <source>
        <dbReference type="ARBA" id="ARBA00078231"/>
    </source>
</evidence>
<dbReference type="Gene3D" id="1.10.150.20">
    <property type="entry name" value="5' to 3' exonuclease, C-terminal subdomain"/>
    <property type="match status" value="1"/>
</dbReference>
<sequence>MGVKNLWDILESCKQTLPLHHLQNKRVCVDLSCWMVQLQTACRGYVCVKEKVYLRNLFHRLRALIALNCSVIFITDGSIPGIKVSTYRRRLGLITEATHETNLQKVPPLRRNMGSEFSCMIKEAKVLGVALGIPCLDGIEEAEAQCALLNSSSLCDGCFSSDSDVFLFGARTVYRDICLGEGGYVICYEMADIESKLGFGRNSLITLGLLLGNDYSKKVHGFGPETACQIVRTIGDDNVLREVSSEGYAIVKKKISTKKLSQVSGCGANKENELVHNEINVNKKNKISTNQFLHVINAYLKPKCHPPDSEAVQRVCAPHPFLHTELRQICAKYFDWSPEKTDEYILPKMAERDLRRFANLRSTSSEFGDNVALRKMPVTCPLSAIRKERKLQGREYFEVSWQGVDGLNTSIVPADLVECACPEKISEFMARKGEPKMRVRKPGGKKKSSDKAAMNEVDLQLQGLLISIQSQAKNFVPESEKPSCPDFLRNVDADINVNSINAKVEVIDLLTPSPPIRACKVAKYKESIAPPVDVIDVCESENDESVEHEKKARELRLFLDSIRGDIYLD</sequence>
<dbReference type="CDD" id="cd09900">
    <property type="entry name" value="H3TH_XPG-like"/>
    <property type="match status" value="1"/>
</dbReference>
<evidence type="ECO:0000256" key="1">
    <source>
        <dbReference type="ARBA" id="ARBA00001946"/>
    </source>
</evidence>
<comment type="caution">
    <text evidence="17">The sequence shown here is derived from an EMBL/GenBank/DDBJ whole genome shotgun (WGS) entry which is preliminary data.</text>
</comment>
<comment type="cofactor">
    <cofactor evidence="1">
        <name>Mg(2+)</name>
        <dbReference type="ChEBI" id="CHEBI:18420"/>
    </cofactor>
</comment>
<keyword evidence="18" id="KW-1185">Reference proteome</keyword>
<keyword evidence="6" id="KW-0227">DNA damage</keyword>
<keyword evidence="7" id="KW-0378">Hydrolase</keyword>